<proteinExistence type="predicted"/>
<dbReference type="AlphaFoldDB" id="A0A0E9U766"/>
<protein>
    <submittedName>
        <fullName evidence="1">Uncharacterized protein</fullName>
    </submittedName>
</protein>
<name>A0A0E9U766_ANGAN</name>
<evidence type="ECO:0000313" key="1">
    <source>
        <dbReference type="EMBL" id="JAH61729.1"/>
    </source>
</evidence>
<reference evidence="1" key="2">
    <citation type="journal article" date="2015" name="Fish Shellfish Immunol.">
        <title>Early steps in the European eel (Anguilla anguilla)-Vibrio vulnificus interaction in the gills: Role of the RtxA13 toxin.</title>
        <authorList>
            <person name="Callol A."/>
            <person name="Pajuelo D."/>
            <person name="Ebbesson L."/>
            <person name="Teles M."/>
            <person name="MacKenzie S."/>
            <person name="Amaro C."/>
        </authorList>
    </citation>
    <scope>NUCLEOTIDE SEQUENCE</scope>
</reference>
<organism evidence="1">
    <name type="scientific">Anguilla anguilla</name>
    <name type="common">European freshwater eel</name>
    <name type="synonym">Muraena anguilla</name>
    <dbReference type="NCBI Taxonomy" id="7936"/>
    <lineage>
        <taxon>Eukaryota</taxon>
        <taxon>Metazoa</taxon>
        <taxon>Chordata</taxon>
        <taxon>Craniata</taxon>
        <taxon>Vertebrata</taxon>
        <taxon>Euteleostomi</taxon>
        <taxon>Actinopterygii</taxon>
        <taxon>Neopterygii</taxon>
        <taxon>Teleostei</taxon>
        <taxon>Anguilliformes</taxon>
        <taxon>Anguillidae</taxon>
        <taxon>Anguilla</taxon>
    </lineage>
</organism>
<sequence>MLWHCEVPTLCCSTNGKKYHCLTGRLLERNLMQTIIAAG</sequence>
<accession>A0A0E9U766</accession>
<dbReference type="EMBL" id="GBXM01046848">
    <property type="protein sequence ID" value="JAH61729.1"/>
    <property type="molecule type" value="Transcribed_RNA"/>
</dbReference>
<reference evidence="1" key="1">
    <citation type="submission" date="2014-11" db="EMBL/GenBank/DDBJ databases">
        <authorList>
            <person name="Amaro Gonzalez C."/>
        </authorList>
    </citation>
    <scope>NUCLEOTIDE SEQUENCE</scope>
</reference>